<keyword evidence="2" id="KW-1185">Reference proteome</keyword>
<protein>
    <submittedName>
        <fullName evidence="1">Uncharacterized protein</fullName>
    </submittedName>
</protein>
<dbReference type="EMBL" id="BGPR01096507">
    <property type="protein sequence ID" value="GBM42299.1"/>
    <property type="molecule type" value="Genomic_DNA"/>
</dbReference>
<gene>
    <name evidence="1" type="ORF">AVEN_112316_1</name>
</gene>
<comment type="caution">
    <text evidence="1">The sequence shown here is derived from an EMBL/GenBank/DDBJ whole genome shotgun (WGS) entry which is preliminary data.</text>
</comment>
<feature type="non-terminal residue" evidence="1">
    <location>
        <position position="1"/>
    </location>
</feature>
<evidence type="ECO:0000313" key="2">
    <source>
        <dbReference type="Proteomes" id="UP000499080"/>
    </source>
</evidence>
<reference evidence="1 2" key="1">
    <citation type="journal article" date="2019" name="Sci. Rep.">
        <title>Orb-weaving spider Araneus ventricosus genome elucidates the spidroin gene catalogue.</title>
        <authorList>
            <person name="Kono N."/>
            <person name="Nakamura H."/>
            <person name="Ohtoshi R."/>
            <person name="Moran D.A.P."/>
            <person name="Shinohara A."/>
            <person name="Yoshida Y."/>
            <person name="Fujiwara M."/>
            <person name="Mori M."/>
            <person name="Tomita M."/>
            <person name="Arakawa K."/>
        </authorList>
    </citation>
    <scope>NUCLEOTIDE SEQUENCE [LARGE SCALE GENOMIC DNA]</scope>
</reference>
<sequence length="130" mass="14316">KIIGVDLRNQSSKHYVVPFFKIGTPEREKYPDRRGSGNCFPATSAEMNFSPPLVEDAEEMVLLAYVSPTIATADGAFALAPPREAEGRLRLVAAGWSYLQTSRSITLRNKVHLCFATLREVCCNDGRAAL</sequence>
<name>A0A4Y2FPP3_ARAVE</name>
<evidence type="ECO:0000313" key="1">
    <source>
        <dbReference type="EMBL" id="GBM42299.1"/>
    </source>
</evidence>
<dbReference type="AlphaFoldDB" id="A0A4Y2FPP3"/>
<organism evidence="1 2">
    <name type="scientific">Araneus ventricosus</name>
    <name type="common">Orbweaver spider</name>
    <name type="synonym">Epeira ventricosa</name>
    <dbReference type="NCBI Taxonomy" id="182803"/>
    <lineage>
        <taxon>Eukaryota</taxon>
        <taxon>Metazoa</taxon>
        <taxon>Ecdysozoa</taxon>
        <taxon>Arthropoda</taxon>
        <taxon>Chelicerata</taxon>
        <taxon>Arachnida</taxon>
        <taxon>Araneae</taxon>
        <taxon>Araneomorphae</taxon>
        <taxon>Entelegynae</taxon>
        <taxon>Araneoidea</taxon>
        <taxon>Araneidae</taxon>
        <taxon>Araneus</taxon>
    </lineage>
</organism>
<proteinExistence type="predicted"/>
<accession>A0A4Y2FPP3</accession>
<dbReference type="Proteomes" id="UP000499080">
    <property type="component" value="Unassembled WGS sequence"/>
</dbReference>